<evidence type="ECO:0000313" key="2">
    <source>
        <dbReference type="EMBL" id="ORC90598.1"/>
    </source>
</evidence>
<accession>A0A1X0P196</accession>
<dbReference type="AlphaFoldDB" id="A0A1X0P196"/>
<feature type="transmembrane region" description="Helical" evidence="1">
    <location>
        <begin position="83"/>
        <end position="103"/>
    </location>
</feature>
<comment type="caution">
    <text evidence="2">The sequence shown here is derived from an EMBL/GenBank/DDBJ whole genome shotgun (WGS) entry which is preliminary data.</text>
</comment>
<dbReference type="Proteomes" id="UP000192257">
    <property type="component" value="Unassembled WGS sequence"/>
</dbReference>
<evidence type="ECO:0000313" key="3">
    <source>
        <dbReference type="Proteomes" id="UP000192257"/>
    </source>
</evidence>
<keyword evidence="1" id="KW-1133">Transmembrane helix</keyword>
<proteinExistence type="predicted"/>
<evidence type="ECO:0000256" key="1">
    <source>
        <dbReference type="SAM" id="Phobius"/>
    </source>
</evidence>
<dbReference type="GeneID" id="39984041"/>
<dbReference type="OrthoDB" id="248228at2759"/>
<gene>
    <name evidence="2" type="ORF">TM35_000083960</name>
</gene>
<sequence>MSNSFLSILPIDASLWWLVFTLCGAPVSSLFTAGLTFAFSLLVSATMPMKWMDVHRELLISNGENFTAEKEGNSLQKRKEKKYSTEVVQTFILMIAILFGTVFTQLDWAVWFQQWPFPAVVSYVLVRLILAVVAARGNRRIKSKE</sequence>
<feature type="transmembrane region" description="Helical" evidence="1">
    <location>
        <begin position="15"/>
        <end position="43"/>
    </location>
</feature>
<keyword evidence="1" id="KW-0812">Transmembrane</keyword>
<name>A0A1X0P196_9TRYP</name>
<feature type="transmembrane region" description="Helical" evidence="1">
    <location>
        <begin position="115"/>
        <end position="135"/>
    </location>
</feature>
<protein>
    <submittedName>
        <fullName evidence="2">Uncharacterized protein</fullName>
    </submittedName>
</protein>
<dbReference type="VEuPathDB" id="TriTrypDB:TM35_000083960"/>
<dbReference type="EMBL" id="NBCO01000008">
    <property type="protein sequence ID" value="ORC90598.1"/>
    <property type="molecule type" value="Genomic_DNA"/>
</dbReference>
<keyword evidence="3" id="KW-1185">Reference proteome</keyword>
<reference evidence="2 3" key="1">
    <citation type="submission" date="2017-03" db="EMBL/GenBank/DDBJ databases">
        <title>An alternative strategy for trypanosome survival in the mammalian bloodstream revealed through genome and transcriptome analysis of the ubiquitous bovine parasite Trypanosoma (Megatrypanum) theileri.</title>
        <authorList>
            <person name="Kelly S."/>
            <person name="Ivens A."/>
            <person name="Mott A."/>
            <person name="O'Neill E."/>
            <person name="Emms D."/>
            <person name="Macleod O."/>
            <person name="Voorheis P."/>
            <person name="Matthews J."/>
            <person name="Matthews K."/>
            <person name="Carrington M."/>
        </authorList>
    </citation>
    <scope>NUCLEOTIDE SEQUENCE [LARGE SCALE GENOMIC DNA]</scope>
    <source>
        <strain evidence="2">Edinburgh</strain>
    </source>
</reference>
<organism evidence="2 3">
    <name type="scientific">Trypanosoma theileri</name>
    <dbReference type="NCBI Taxonomy" id="67003"/>
    <lineage>
        <taxon>Eukaryota</taxon>
        <taxon>Discoba</taxon>
        <taxon>Euglenozoa</taxon>
        <taxon>Kinetoplastea</taxon>
        <taxon>Metakinetoplastina</taxon>
        <taxon>Trypanosomatida</taxon>
        <taxon>Trypanosomatidae</taxon>
        <taxon>Trypanosoma</taxon>
    </lineage>
</organism>
<dbReference type="RefSeq" id="XP_028884664.1">
    <property type="nucleotide sequence ID" value="XM_029024261.1"/>
</dbReference>
<keyword evidence="1" id="KW-0472">Membrane</keyword>